<feature type="transmembrane region" description="Helical" evidence="6">
    <location>
        <begin position="356"/>
        <end position="374"/>
    </location>
</feature>
<keyword evidence="3 6" id="KW-1133">Transmembrane helix</keyword>
<dbReference type="InterPro" id="IPR020846">
    <property type="entry name" value="MFS_dom"/>
</dbReference>
<evidence type="ECO:0000313" key="10">
    <source>
        <dbReference type="Proteomes" id="UP000249203"/>
    </source>
</evidence>
<feature type="transmembrane region" description="Helical" evidence="6">
    <location>
        <begin position="290"/>
        <end position="310"/>
    </location>
</feature>
<accession>A0A327WUL1</accession>
<dbReference type="Proteomes" id="UP000249203">
    <property type="component" value="Unassembled WGS sequence"/>
</dbReference>
<name>A0A327WUL1_9GAMM</name>
<evidence type="ECO:0000256" key="2">
    <source>
        <dbReference type="ARBA" id="ARBA00022692"/>
    </source>
</evidence>
<dbReference type="Pfam" id="PF00083">
    <property type="entry name" value="Sugar_tr"/>
    <property type="match status" value="1"/>
</dbReference>
<dbReference type="InterPro" id="IPR005828">
    <property type="entry name" value="MFS_sugar_transport-like"/>
</dbReference>
<evidence type="ECO:0000313" key="9">
    <source>
        <dbReference type="EMBL" id="RUO23780.1"/>
    </source>
</evidence>
<feature type="transmembrane region" description="Helical" evidence="6">
    <location>
        <begin position="70"/>
        <end position="93"/>
    </location>
</feature>
<dbReference type="InterPro" id="IPR011701">
    <property type="entry name" value="MFS"/>
</dbReference>
<dbReference type="GO" id="GO:0022857">
    <property type="term" value="F:transmembrane transporter activity"/>
    <property type="evidence" value="ECO:0007669"/>
    <property type="project" value="InterPro"/>
</dbReference>
<dbReference type="PANTHER" id="PTHR23521">
    <property type="entry name" value="TRANSPORTER MFS SUPERFAMILY"/>
    <property type="match status" value="1"/>
</dbReference>
<keyword evidence="2 6" id="KW-0812">Transmembrane</keyword>
<keyword evidence="11" id="KW-1185">Reference proteome</keyword>
<evidence type="ECO:0000256" key="1">
    <source>
        <dbReference type="ARBA" id="ARBA00004370"/>
    </source>
</evidence>
<feature type="transmembrane region" description="Helical" evidence="6">
    <location>
        <begin position="132"/>
        <end position="153"/>
    </location>
</feature>
<feature type="region of interest" description="Disordered" evidence="5">
    <location>
        <begin position="410"/>
        <end position="438"/>
    </location>
</feature>
<dbReference type="EMBL" id="PIPK01000008">
    <property type="protein sequence ID" value="RUO23780.1"/>
    <property type="molecule type" value="Genomic_DNA"/>
</dbReference>
<comment type="caution">
    <text evidence="8">The sequence shown here is derived from an EMBL/GenBank/DDBJ whole genome shotgun (WGS) entry which is preliminary data.</text>
</comment>
<reference evidence="8 10" key="2">
    <citation type="submission" date="2018-06" db="EMBL/GenBank/DDBJ databases">
        <title>Genomic Encyclopedia of Type Strains, Phase III (KMG-III): the genomes of soil and plant-associated and newly described type strains.</title>
        <authorList>
            <person name="Whitman W."/>
        </authorList>
    </citation>
    <scope>NUCLEOTIDE SEQUENCE [LARGE SCALE GENOMIC DNA]</scope>
    <source>
        <strain evidence="8 10">CGMCC 1.15366</strain>
    </source>
</reference>
<dbReference type="CDD" id="cd17477">
    <property type="entry name" value="MFS_YcaD_like"/>
    <property type="match status" value="1"/>
</dbReference>
<dbReference type="InterPro" id="IPR047200">
    <property type="entry name" value="MFS_YcaD-like"/>
</dbReference>
<sequence length="438" mass="46703">MLRQQLRAVSSLLSTMTLIGLCVGMTSTLLSLRATIEGFSTITTGIIMSAYFIGFLFGTTRAPKDIRRVGFIRAFGGLAALASAAVLIQSMWIDPVVWFLTRFVSGFAISAMFVIAESWLNTMADNKNRGAMLSVYLVLIYAGLIVGQLILGFADPATFVPFVIIALLINLSLIPILATISSEPNGSSPRKVPIRFLLTQAPLGIAAAFTIQACYAMFYGIGPVYATYIGLSVPQVTIFMASFIFGGLVLQTPIGLLSDRIDRRLVLAGVTAVGTLTALVLSQLSGDTPLLIFIFMALLGGCLLPVYSLAMAHTNDYLSTDQMLGATGSIIKVGGVGAIIGAPSVAALMQFGAVDFFFILMAALTAAICCYAVYRTTRRAKAVDQGHTSFTTLAPATTSAEIMTTMVETDAEEDAPDDEPHVPLDDIPEIELPDFKQK</sequence>
<feature type="transmembrane region" description="Helical" evidence="6">
    <location>
        <begin position="238"/>
        <end position="258"/>
    </location>
</feature>
<dbReference type="Gene3D" id="1.20.1250.20">
    <property type="entry name" value="MFS general substrate transporter like domains"/>
    <property type="match status" value="2"/>
</dbReference>
<organism evidence="8 10">
    <name type="scientific">Aliidiomarina maris</name>
    <dbReference type="NCBI Taxonomy" id="531312"/>
    <lineage>
        <taxon>Bacteria</taxon>
        <taxon>Pseudomonadati</taxon>
        <taxon>Pseudomonadota</taxon>
        <taxon>Gammaproteobacteria</taxon>
        <taxon>Alteromonadales</taxon>
        <taxon>Idiomarinaceae</taxon>
        <taxon>Aliidiomarina</taxon>
    </lineage>
</organism>
<evidence type="ECO:0000313" key="11">
    <source>
        <dbReference type="Proteomes" id="UP000287865"/>
    </source>
</evidence>
<dbReference type="PROSITE" id="PS50850">
    <property type="entry name" value="MFS"/>
    <property type="match status" value="1"/>
</dbReference>
<dbReference type="SUPFAM" id="SSF103473">
    <property type="entry name" value="MFS general substrate transporter"/>
    <property type="match status" value="1"/>
</dbReference>
<feature type="transmembrane region" description="Helical" evidence="6">
    <location>
        <begin position="12"/>
        <end position="32"/>
    </location>
</feature>
<proteinExistence type="predicted"/>
<dbReference type="PANTHER" id="PTHR23521:SF3">
    <property type="entry name" value="MFS TRANSPORTER"/>
    <property type="match status" value="1"/>
</dbReference>
<dbReference type="EMBL" id="QLMD01000008">
    <property type="protein sequence ID" value="RAJ96467.1"/>
    <property type="molecule type" value="Genomic_DNA"/>
</dbReference>
<protein>
    <submittedName>
        <fullName evidence="9">MFS transporter</fullName>
    </submittedName>
    <submittedName>
        <fullName evidence="8">Putative MFS family arabinose efflux permease</fullName>
    </submittedName>
</protein>
<feature type="domain" description="Major facilitator superfamily (MFS) profile" evidence="7">
    <location>
        <begin position="8"/>
        <end position="378"/>
    </location>
</feature>
<feature type="transmembrane region" description="Helical" evidence="6">
    <location>
        <begin position="38"/>
        <end position="58"/>
    </location>
</feature>
<feature type="transmembrane region" description="Helical" evidence="6">
    <location>
        <begin position="99"/>
        <end position="120"/>
    </location>
</feature>
<evidence type="ECO:0000259" key="7">
    <source>
        <dbReference type="PROSITE" id="PS50850"/>
    </source>
</evidence>
<feature type="transmembrane region" description="Helical" evidence="6">
    <location>
        <begin position="159"/>
        <end position="180"/>
    </location>
</feature>
<feature type="transmembrane region" description="Helical" evidence="6">
    <location>
        <begin position="330"/>
        <end position="350"/>
    </location>
</feature>
<evidence type="ECO:0000256" key="3">
    <source>
        <dbReference type="ARBA" id="ARBA00022989"/>
    </source>
</evidence>
<keyword evidence="4 6" id="KW-0472">Membrane</keyword>
<dbReference type="Proteomes" id="UP000287865">
    <property type="component" value="Unassembled WGS sequence"/>
</dbReference>
<gene>
    <name evidence="8" type="ORF">B0I24_10846</name>
    <name evidence="9" type="ORF">CWE07_09730</name>
</gene>
<comment type="subcellular location">
    <subcellularLocation>
        <location evidence="1">Membrane</location>
    </subcellularLocation>
</comment>
<dbReference type="Pfam" id="PF07690">
    <property type="entry name" value="MFS_1"/>
    <property type="match status" value="1"/>
</dbReference>
<dbReference type="AlphaFoldDB" id="A0A327WUL1"/>
<feature type="transmembrane region" description="Helical" evidence="6">
    <location>
        <begin position="265"/>
        <end position="284"/>
    </location>
</feature>
<dbReference type="OrthoDB" id="9810614at2"/>
<dbReference type="InterPro" id="IPR036259">
    <property type="entry name" value="MFS_trans_sf"/>
</dbReference>
<reference evidence="9 11" key="1">
    <citation type="journal article" date="2018" name="Front. Microbiol.">
        <title>Genome-Based Analysis Reveals the Taxonomy and Diversity of the Family Idiomarinaceae.</title>
        <authorList>
            <person name="Liu Y."/>
            <person name="Lai Q."/>
            <person name="Shao Z."/>
        </authorList>
    </citation>
    <scope>NUCLEOTIDE SEQUENCE [LARGE SCALE GENOMIC DNA]</scope>
    <source>
        <strain evidence="9 11">CF12-14</strain>
    </source>
</reference>
<feature type="transmembrane region" description="Helical" evidence="6">
    <location>
        <begin position="192"/>
        <end position="218"/>
    </location>
</feature>
<dbReference type="RefSeq" id="WP_111569641.1">
    <property type="nucleotide sequence ID" value="NZ_PIPK01000008.1"/>
</dbReference>
<dbReference type="GO" id="GO:0005886">
    <property type="term" value="C:plasma membrane"/>
    <property type="evidence" value="ECO:0007669"/>
    <property type="project" value="TreeGrafter"/>
</dbReference>
<evidence type="ECO:0000256" key="6">
    <source>
        <dbReference type="SAM" id="Phobius"/>
    </source>
</evidence>
<evidence type="ECO:0000256" key="5">
    <source>
        <dbReference type="SAM" id="MobiDB-lite"/>
    </source>
</evidence>
<evidence type="ECO:0000313" key="8">
    <source>
        <dbReference type="EMBL" id="RAJ96467.1"/>
    </source>
</evidence>
<evidence type="ECO:0000256" key="4">
    <source>
        <dbReference type="ARBA" id="ARBA00023136"/>
    </source>
</evidence>